<dbReference type="Pfam" id="PF01557">
    <property type="entry name" value="FAA_hydrolase"/>
    <property type="match status" value="1"/>
</dbReference>
<reference evidence="4" key="1">
    <citation type="journal article" date="2014" name="Front. Microbiol.">
        <title>High frequency of phylogenetically diverse reductive dehalogenase-homologous genes in deep subseafloor sedimentary metagenomes.</title>
        <authorList>
            <person name="Kawai M."/>
            <person name="Futagami T."/>
            <person name="Toyoda A."/>
            <person name="Takaki Y."/>
            <person name="Nishi S."/>
            <person name="Hori S."/>
            <person name="Arai W."/>
            <person name="Tsubouchi T."/>
            <person name="Morono Y."/>
            <person name="Uchiyama I."/>
            <person name="Ito T."/>
            <person name="Fujiyama A."/>
            <person name="Inagaki F."/>
            <person name="Takami H."/>
        </authorList>
    </citation>
    <scope>NUCLEOTIDE SEQUENCE</scope>
    <source>
        <strain evidence="4">Expedition CK06-06</strain>
    </source>
</reference>
<protein>
    <recommendedName>
        <fullName evidence="3">Fumarylacetoacetase-like C-terminal domain-containing protein</fullName>
    </recommendedName>
</protein>
<evidence type="ECO:0000256" key="1">
    <source>
        <dbReference type="ARBA" id="ARBA00010211"/>
    </source>
</evidence>
<sequence>QHILGYTCANDISARDWQKNGGGGQWCRGKTFATFCPLGPVITTPDEIKDPNKLSLKTILNGQIMQEGNTDDMIFDVPTLIEFLSASTVLNPGTVILTGTPHGVGFARTPPVYLQPGDEVTVEIEGIGRLTNPVIEETDHDVHGD</sequence>
<keyword evidence="2" id="KW-0479">Metal-binding</keyword>
<gene>
    <name evidence="4" type="ORF">S01H4_15929</name>
</gene>
<dbReference type="PANTHER" id="PTHR42796:SF4">
    <property type="entry name" value="FUMARYLACETOACETATE HYDROLASE DOMAIN-CONTAINING PROTEIN 2A"/>
    <property type="match status" value="1"/>
</dbReference>
<dbReference type="InterPro" id="IPR011234">
    <property type="entry name" value="Fumarylacetoacetase-like_C"/>
</dbReference>
<proteinExistence type="inferred from homology"/>
<accession>X0ZS87</accession>
<dbReference type="GO" id="GO:0046872">
    <property type="term" value="F:metal ion binding"/>
    <property type="evidence" value="ECO:0007669"/>
    <property type="project" value="UniProtKB-KW"/>
</dbReference>
<evidence type="ECO:0000259" key="3">
    <source>
        <dbReference type="Pfam" id="PF01557"/>
    </source>
</evidence>
<dbReference type="SUPFAM" id="SSF56529">
    <property type="entry name" value="FAH"/>
    <property type="match status" value="1"/>
</dbReference>
<dbReference type="InterPro" id="IPR051121">
    <property type="entry name" value="FAH"/>
</dbReference>
<dbReference type="GO" id="GO:0044281">
    <property type="term" value="P:small molecule metabolic process"/>
    <property type="evidence" value="ECO:0007669"/>
    <property type="project" value="UniProtKB-ARBA"/>
</dbReference>
<evidence type="ECO:0000313" key="4">
    <source>
        <dbReference type="EMBL" id="GAG72179.1"/>
    </source>
</evidence>
<dbReference type="InterPro" id="IPR036663">
    <property type="entry name" value="Fumarylacetoacetase_C_sf"/>
</dbReference>
<evidence type="ECO:0000256" key="2">
    <source>
        <dbReference type="ARBA" id="ARBA00022723"/>
    </source>
</evidence>
<organism evidence="4">
    <name type="scientific">marine sediment metagenome</name>
    <dbReference type="NCBI Taxonomy" id="412755"/>
    <lineage>
        <taxon>unclassified sequences</taxon>
        <taxon>metagenomes</taxon>
        <taxon>ecological metagenomes</taxon>
    </lineage>
</organism>
<dbReference type="GO" id="GO:0003824">
    <property type="term" value="F:catalytic activity"/>
    <property type="evidence" value="ECO:0007669"/>
    <property type="project" value="InterPro"/>
</dbReference>
<feature type="non-terminal residue" evidence="4">
    <location>
        <position position="1"/>
    </location>
</feature>
<comment type="similarity">
    <text evidence="1">Belongs to the FAH family.</text>
</comment>
<dbReference type="AlphaFoldDB" id="X0ZS87"/>
<feature type="domain" description="Fumarylacetoacetase-like C-terminal" evidence="3">
    <location>
        <begin position="1"/>
        <end position="134"/>
    </location>
</feature>
<dbReference type="PANTHER" id="PTHR42796">
    <property type="entry name" value="FUMARYLACETOACETATE HYDROLASE DOMAIN-CONTAINING PROTEIN 2A-RELATED"/>
    <property type="match status" value="1"/>
</dbReference>
<dbReference type="EMBL" id="BART01006978">
    <property type="protein sequence ID" value="GAG72179.1"/>
    <property type="molecule type" value="Genomic_DNA"/>
</dbReference>
<dbReference type="Gene3D" id="3.90.850.10">
    <property type="entry name" value="Fumarylacetoacetase-like, C-terminal domain"/>
    <property type="match status" value="1"/>
</dbReference>
<comment type="caution">
    <text evidence="4">The sequence shown here is derived from an EMBL/GenBank/DDBJ whole genome shotgun (WGS) entry which is preliminary data.</text>
</comment>
<name>X0ZS87_9ZZZZ</name>